<dbReference type="AlphaFoldDB" id="A0A9N8DM99"/>
<dbReference type="InterPro" id="IPR002347">
    <property type="entry name" value="SDR_fam"/>
</dbReference>
<name>A0A9N8DM99_9STRA</name>
<dbReference type="InterPro" id="IPR036291">
    <property type="entry name" value="NAD(P)-bd_dom_sf"/>
</dbReference>
<dbReference type="EMBL" id="CAICTM010000210">
    <property type="protein sequence ID" value="CAB9504861.1"/>
    <property type="molecule type" value="Genomic_DNA"/>
</dbReference>
<dbReference type="SUPFAM" id="SSF51735">
    <property type="entry name" value="NAD(P)-binding Rossmann-fold domains"/>
    <property type="match status" value="1"/>
</dbReference>
<organism evidence="4 5">
    <name type="scientific">Seminavis robusta</name>
    <dbReference type="NCBI Taxonomy" id="568900"/>
    <lineage>
        <taxon>Eukaryota</taxon>
        <taxon>Sar</taxon>
        <taxon>Stramenopiles</taxon>
        <taxon>Ochrophyta</taxon>
        <taxon>Bacillariophyta</taxon>
        <taxon>Bacillariophyceae</taxon>
        <taxon>Bacillariophycidae</taxon>
        <taxon>Naviculales</taxon>
        <taxon>Naviculaceae</taxon>
        <taxon>Seminavis</taxon>
    </lineage>
</organism>
<dbReference type="PANTHER" id="PTHR24320">
    <property type="entry name" value="RETINOL DEHYDROGENASE"/>
    <property type="match status" value="1"/>
</dbReference>
<dbReference type="OrthoDB" id="47007at2759"/>
<dbReference type="Pfam" id="PF00106">
    <property type="entry name" value="adh_short"/>
    <property type="match status" value="1"/>
</dbReference>
<accession>A0A9N8DM99</accession>
<protein>
    <submittedName>
        <fullName evidence="4">Retinol dehydrogenase 12</fullName>
    </submittedName>
</protein>
<evidence type="ECO:0000313" key="4">
    <source>
        <dbReference type="EMBL" id="CAB9504861.1"/>
    </source>
</evidence>
<evidence type="ECO:0000256" key="2">
    <source>
        <dbReference type="ARBA" id="ARBA00023002"/>
    </source>
</evidence>
<reference evidence="4" key="1">
    <citation type="submission" date="2020-06" db="EMBL/GenBank/DDBJ databases">
        <authorList>
            <consortium name="Plant Systems Biology data submission"/>
        </authorList>
    </citation>
    <scope>NUCLEOTIDE SEQUENCE</scope>
    <source>
        <strain evidence="4">D6</strain>
    </source>
</reference>
<dbReference type="GO" id="GO:0016491">
    <property type="term" value="F:oxidoreductase activity"/>
    <property type="evidence" value="ECO:0007669"/>
    <property type="project" value="UniProtKB-KW"/>
</dbReference>
<comment type="caution">
    <text evidence="4">The sequence shown here is derived from an EMBL/GenBank/DDBJ whole genome shotgun (WGS) entry which is preliminary data.</text>
</comment>
<comment type="similarity">
    <text evidence="1 3">Belongs to the short-chain dehydrogenases/reductases (SDR) family.</text>
</comment>
<evidence type="ECO:0000256" key="3">
    <source>
        <dbReference type="RuleBase" id="RU000363"/>
    </source>
</evidence>
<dbReference type="PRINTS" id="PR00080">
    <property type="entry name" value="SDRFAMILY"/>
</dbReference>
<proteinExistence type="inferred from homology"/>
<keyword evidence="2" id="KW-0560">Oxidoreductase</keyword>
<evidence type="ECO:0000256" key="1">
    <source>
        <dbReference type="ARBA" id="ARBA00006484"/>
    </source>
</evidence>
<dbReference type="PANTHER" id="PTHR24320:SF152">
    <property type="entry name" value="SHORT-CHAIN DEHYDROGENASE_REDUCTASE FAMILY PROTEIN"/>
    <property type="match status" value="1"/>
</dbReference>
<gene>
    <name evidence="4" type="ORF">SEMRO_211_G087910.1</name>
</gene>
<dbReference type="Gene3D" id="3.40.50.720">
    <property type="entry name" value="NAD(P)-binding Rossmann-like Domain"/>
    <property type="match status" value="1"/>
</dbReference>
<keyword evidence="5" id="KW-1185">Reference proteome</keyword>
<dbReference type="Proteomes" id="UP001153069">
    <property type="component" value="Unassembled WGS sequence"/>
</dbReference>
<evidence type="ECO:0000313" key="5">
    <source>
        <dbReference type="Proteomes" id="UP001153069"/>
    </source>
</evidence>
<dbReference type="PRINTS" id="PR00081">
    <property type="entry name" value="GDHRDH"/>
</dbReference>
<sequence length="377" mass="41983">MLSSTMALPARAAMNYYSKSRSFSLLSLISVLYSAMAYLLIACIKLVPILNRGLPQLQEIPKIVLATPKVAIVTGSNTGIGFETSKALVDRGYQVILACRSQEKAQQAMERMERELGPSAAGKAVYEGSLDLSSFQSVHDFSQLIRSKYEKIDLLVNNAGRNTSGPSEKGLDLCFQTNFLGHFLLTQNLMDSLLRADQPRVVNLSSVMHHFCKADRHDETYWQQIAFFGNPHSQEYSYSASKLAALHFTIELNRRYGAQGLRSIAVNPGVVNSDIWRHASPKMQAIYKRIFLDNQQGSYTSVAASVLDNLPPDVIYLQPYHQVQKSNTPFPVFEIMGPFVGYQATQPRLPKDGTNGELSARILWNVSEDLVSTHKVD</sequence>